<dbReference type="STRING" id="5078.A0A135LYF5"/>
<name>A0A135LYF5_PENPA</name>
<proteinExistence type="predicted"/>
<reference evidence="1 2" key="1">
    <citation type="journal article" date="2016" name="BMC Genomics">
        <title>Genome sequencing and secondary metabolism of the postharvest pathogen Penicillium griseofulvum.</title>
        <authorList>
            <person name="Banani H."/>
            <person name="Marcet-Houben M."/>
            <person name="Ballester A.R."/>
            <person name="Abbruscato P."/>
            <person name="Gonzalez-Candelas L."/>
            <person name="Gabaldon T."/>
            <person name="Spadaro D."/>
        </authorList>
    </citation>
    <scope>NUCLEOTIDE SEQUENCE [LARGE SCALE GENOMIC DNA]</scope>
    <source>
        <strain evidence="1 2">PG3</strain>
    </source>
</reference>
<dbReference type="AlphaFoldDB" id="A0A135LYF5"/>
<evidence type="ECO:0008006" key="3">
    <source>
        <dbReference type="Google" id="ProtNLM"/>
    </source>
</evidence>
<dbReference type="Proteomes" id="UP000070168">
    <property type="component" value="Unassembled WGS sequence"/>
</dbReference>
<accession>A0A135LYF5</accession>
<gene>
    <name evidence="1" type="ORF">PGRI_010460</name>
</gene>
<dbReference type="GeneID" id="63704059"/>
<dbReference type="InterPro" id="IPR036047">
    <property type="entry name" value="F-box-like_dom_sf"/>
</dbReference>
<dbReference type="EMBL" id="LHQR01000014">
    <property type="protein sequence ID" value="KXG53996.1"/>
    <property type="molecule type" value="Genomic_DNA"/>
</dbReference>
<evidence type="ECO:0000313" key="2">
    <source>
        <dbReference type="Proteomes" id="UP000070168"/>
    </source>
</evidence>
<dbReference type="OrthoDB" id="5279008at2759"/>
<sequence>MQLFSWPRSQLLEIGDQSWCPSWLHQHEQLVLTQLWNLRVPWWSRGSLAKQACAVFKEHLKDLSLYTVLDICAGAGGPTPVLESELNKELESEGKGPVQFVLTDLYPHIEEWERISKKQQNVTYIESPVDARAVPRFASRKECRIFNICFHHFGDDDAAGILKNAIESADSFIMGTQSAHTSGIHSLPVELIADIAQYTDSPGLCALRLTCRALYQSSLRYFAQTCVQTIKTDLTPTSLARLEQVANNEFYGPYVRKLEIVRNSKCSSEPCSLNITQDETYVQSWRDVMKRLVNCRSFELYYSTYTTPCPDSDGITLDWASGFILEAICTEQIPMESFLIEIMKYRDRWEHYNIEQFGIATFGIPAFSHLRVLSLVIPDAETETINWMAKMIQGAKSLRKLEILFNWKCESTSLLSQLSSVGCLPELQELTFSRMSFDSSAALGIFLYSIRKSLRSVTFSTVVLEAGGWRSILRELGRGLYQLDSLVLNRVLEPNVFVSFRKIPEYALEISCLDKRLYRPYPWCLAGRDDVGFSYSGPDLKQVVRKVAALVEVP</sequence>
<comment type="caution">
    <text evidence="1">The sequence shown here is derived from an EMBL/GenBank/DDBJ whole genome shotgun (WGS) entry which is preliminary data.</text>
</comment>
<dbReference type="SUPFAM" id="SSF81383">
    <property type="entry name" value="F-box domain"/>
    <property type="match status" value="1"/>
</dbReference>
<organism evidence="1 2">
    <name type="scientific">Penicillium patulum</name>
    <name type="common">Penicillium griseofulvum</name>
    <dbReference type="NCBI Taxonomy" id="5078"/>
    <lineage>
        <taxon>Eukaryota</taxon>
        <taxon>Fungi</taxon>
        <taxon>Dikarya</taxon>
        <taxon>Ascomycota</taxon>
        <taxon>Pezizomycotina</taxon>
        <taxon>Eurotiomycetes</taxon>
        <taxon>Eurotiomycetidae</taxon>
        <taxon>Eurotiales</taxon>
        <taxon>Aspergillaceae</taxon>
        <taxon>Penicillium</taxon>
    </lineage>
</organism>
<protein>
    <recommendedName>
        <fullName evidence="3">F-box domain-containing protein</fullName>
    </recommendedName>
</protein>
<dbReference type="RefSeq" id="XP_040652531.1">
    <property type="nucleotide sequence ID" value="XM_040788759.1"/>
</dbReference>
<evidence type="ECO:0000313" key="1">
    <source>
        <dbReference type="EMBL" id="KXG53996.1"/>
    </source>
</evidence>
<keyword evidence="2" id="KW-1185">Reference proteome</keyword>
<dbReference type="SUPFAM" id="SSF52047">
    <property type="entry name" value="RNI-like"/>
    <property type="match status" value="1"/>
</dbReference>